<accession>A0ABS2DUG1</accession>
<evidence type="ECO:0000259" key="3">
    <source>
        <dbReference type="Pfam" id="PF07282"/>
    </source>
</evidence>
<name>A0ABS2DUG1_9BURK</name>
<evidence type="ECO:0000256" key="1">
    <source>
        <dbReference type="ARBA" id="ARBA00023125"/>
    </source>
</evidence>
<evidence type="ECO:0000256" key="2">
    <source>
        <dbReference type="SAM" id="MobiDB-lite"/>
    </source>
</evidence>
<dbReference type="Pfam" id="PF07282">
    <property type="entry name" value="Cas12f1-like_TNB"/>
    <property type="match status" value="1"/>
</dbReference>
<feature type="domain" description="Cas12f1-like TNB" evidence="3">
    <location>
        <begin position="444"/>
        <end position="505"/>
    </location>
</feature>
<protein>
    <submittedName>
        <fullName evidence="4">Transposase</fullName>
    </submittedName>
</protein>
<dbReference type="Proteomes" id="UP000715095">
    <property type="component" value="Unassembled WGS sequence"/>
</dbReference>
<gene>
    <name evidence="4" type="ORF">H6A60_10985</name>
</gene>
<reference evidence="4 5" key="1">
    <citation type="journal article" date="2021" name="Sci. Rep.">
        <title>The distribution of antibiotic resistance genes in chicken gut microbiota commensals.</title>
        <authorList>
            <person name="Juricova H."/>
            <person name="Matiasovicova J."/>
            <person name="Kubasova T."/>
            <person name="Cejkova D."/>
            <person name="Rychlik I."/>
        </authorList>
    </citation>
    <scope>NUCLEOTIDE SEQUENCE [LARGE SCALE GENOMIC DNA]</scope>
    <source>
        <strain evidence="4 5">An829</strain>
    </source>
</reference>
<organism evidence="4 5">
    <name type="scientific">Sutterella massiliensis</name>
    <dbReference type="NCBI Taxonomy" id="1816689"/>
    <lineage>
        <taxon>Bacteria</taxon>
        <taxon>Pseudomonadati</taxon>
        <taxon>Pseudomonadota</taxon>
        <taxon>Betaproteobacteria</taxon>
        <taxon>Burkholderiales</taxon>
        <taxon>Sutterellaceae</taxon>
        <taxon>Sutterella</taxon>
    </lineage>
</organism>
<keyword evidence="5" id="KW-1185">Reference proteome</keyword>
<evidence type="ECO:0000313" key="4">
    <source>
        <dbReference type="EMBL" id="MBM6704991.1"/>
    </source>
</evidence>
<comment type="caution">
    <text evidence="4">The sequence shown here is derived from an EMBL/GenBank/DDBJ whole genome shotgun (WGS) entry which is preliminary data.</text>
</comment>
<dbReference type="EMBL" id="JACJJC010000044">
    <property type="protein sequence ID" value="MBM6704991.1"/>
    <property type="molecule type" value="Genomic_DNA"/>
</dbReference>
<sequence length="602" mass="68997">KRIESLALENDVPAYVTTVRLLEDVEENTSLKLDRVLRAFGRQVALFTGLFSSREWRRHCDGNGYRTLRDRLVGPVSEYLKAHPQNTKTAGDKSPDTSKVDSFEVEIPGKEPGKPVRIRIFGLPARLWKLALQQAGITVANDWRLAQQRAKERIEKTDWFRKLNEAERHYVYLLLFKLNDDFFDLMDGRTPTFKWHSTFNMKKVRHASGLCVAVRRAVRAEKTQTIRHAERRSVWFDCSCYTVKTEKGKQIVELMTLEKGKRAKIVLRGKKKISGTIKLVKTSTSWTLHTLAKPKLKLLPQTIKEQNGKLVCVAMDMGFTEVYTLDDGSQYGEGFGKAIREEAELLARALEKRSRLLALANNTQDKKKRRHILTCNLGSKKIDRAIARHKLKIRNIVNRALNRIFEEHPAHAYIVEELGRRFELQGFTKATNRALSSWIRGFIEERLCFKAAIHGMKLVKVPSAYGSQRCPYCGCVHSDSQKGDRFKCVDCGREAHADKVACLNLLCRVRDCSFKARMPKEAVLALELKEYRAQCDRRGTEPVKYVPRQSRRPTKTKKSQQLSSLCKPNSALVCTRHAMLINKAERTSKTNHGNTCKTIWNI</sequence>
<feature type="region of interest" description="Disordered" evidence="2">
    <location>
        <begin position="542"/>
        <end position="562"/>
    </location>
</feature>
<feature type="non-terminal residue" evidence="4">
    <location>
        <position position="1"/>
    </location>
</feature>
<evidence type="ECO:0000313" key="5">
    <source>
        <dbReference type="Proteomes" id="UP000715095"/>
    </source>
</evidence>
<keyword evidence="1" id="KW-0238">DNA-binding</keyword>
<feature type="compositionally biased region" description="Basic residues" evidence="2">
    <location>
        <begin position="549"/>
        <end position="558"/>
    </location>
</feature>
<dbReference type="RefSeq" id="WP_205104573.1">
    <property type="nucleotide sequence ID" value="NZ_JACJJC010000044.1"/>
</dbReference>
<proteinExistence type="predicted"/>
<dbReference type="InterPro" id="IPR010095">
    <property type="entry name" value="Cas12f1-like_TNB"/>
</dbReference>